<keyword evidence="3" id="KW-1185">Reference proteome</keyword>
<dbReference type="InterPro" id="IPR011008">
    <property type="entry name" value="Dimeric_a/b-barrel"/>
</dbReference>
<dbReference type="AlphaFoldDB" id="A0A317F155"/>
<dbReference type="PROSITE" id="PS51725">
    <property type="entry name" value="ABM"/>
    <property type="match status" value="1"/>
</dbReference>
<dbReference type="GO" id="GO:0004497">
    <property type="term" value="F:monooxygenase activity"/>
    <property type="evidence" value="ECO:0007669"/>
    <property type="project" value="UniProtKB-KW"/>
</dbReference>
<dbReference type="Pfam" id="PF03992">
    <property type="entry name" value="ABM"/>
    <property type="match status" value="1"/>
</dbReference>
<dbReference type="EMBL" id="QGNY01000002">
    <property type="protein sequence ID" value="PWS32884.1"/>
    <property type="molecule type" value="Genomic_DNA"/>
</dbReference>
<dbReference type="OrthoDB" id="9806189at2"/>
<organism evidence="2 3">
    <name type="scientific">Pedobacter paludis</name>
    <dbReference type="NCBI Taxonomy" id="2203212"/>
    <lineage>
        <taxon>Bacteria</taxon>
        <taxon>Pseudomonadati</taxon>
        <taxon>Bacteroidota</taxon>
        <taxon>Sphingobacteriia</taxon>
        <taxon>Sphingobacteriales</taxon>
        <taxon>Sphingobacteriaceae</taxon>
        <taxon>Pedobacter</taxon>
    </lineage>
</organism>
<comment type="caution">
    <text evidence="2">The sequence shown here is derived from an EMBL/GenBank/DDBJ whole genome shotgun (WGS) entry which is preliminary data.</text>
</comment>
<proteinExistence type="predicted"/>
<keyword evidence="2" id="KW-0503">Monooxygenase</keyword>
<accession>A0A317F155</accession>
<reference evidence="3" key="1">
    <citation type="submission" date="2018-05" db="EMBL/GenBank/DDBJ databases">
        <title>Pedobacter paludis sp. nov., isolated from wetland soil.</title>
        <authorList>
            <person name="Zhang Y."/>
        </authorList>
    </citation>
    <scope>NUCLEOTIDE SEQUENCE [LARGE SCALE GENOMIC DNA]</scope>
    <source>
        <strain evidence="3">R-8</strain>
    </source>
</reference>
<keyword evidence="2" id="KW-0560">Oxidoreductase</keyword>
<dbReference type="Gene3D" id="3.30.70.100">
    <property type="match status" value="1"/>
</dbReference>
<dbReference type="InterPro" id="IPR007138">
    <property type="entry name" value="ABM_dom"/>
</dbReference>
<dbReference type="Proteomes" id="UP000245391">
    <property type="component" value="Unassembled WGS sequence"/>
</dbReference>
<evidence type="ECO:0000313" key="2">
    <source>
        <dbReference type="EMBL" id="PWS32884.1"/>
    </source>
</evidence>
<feature type="domain" description="ABM" evidence="1">
    <location>
        <begin position="3"/>
        <end position="90"/>
    </location>
</feature>
<gene>
    <name evidence="2" type="ORF">DF947_07390</name>
</gene>
<evidence type="ECO:0000259" key="1">
    <source>
        <dbReference type="PROSITE" id="PS51725"/>
    </source>
</evidence>
<name>A0A317F155_9SPHI</name>
<dbReference type="SUPFAM" id="SSF54909">
    <property type="entry name" value="Dimeric alpha+beta barrel"/>
    <property type="match status" value="1"/>
</dbReference>
<sequence>MSIYLTAIIKGKADTTAALKSILLNMVSNSRREEACLQYDLHESPTDNTFIFQEEWASQSGLDMHNQQSYIQSFVEKSLELTDSIVIYKTKKLA</sequence>
<evidence type="ECO:0000313" key="3">
    <source>
        <dbReference type="Proteomes" id="UP000245391"/>
    </source>
</evidence>
<protein>
    <submittedName>
        <fullName evidence="2">Antibiotic biosynthesis monooxygenase</fullName>
    </submittedName>
</protein>
<dbReference type="RefSeq" id="WP_109929051.1">
    <property type="nucleotide sequence ID" value="NZ_QGNY01000002.1"/>
</dbReference>